<evidence type="ECO:0000256" key="2">
    <source>
        <dbReference type="ARBA" id="ARBA00004752"/>
    </source>
</evidence>
<dbReference type="GO" id="GO:0071555">
    <property type="term" value="P:cell wall organization"/>
    <property type="evidence" value="ECO:0007669"/>
    <property type="project" value="UniProtKB-KW"/>
</dbReference>
<keyword evidence="8 18" id="KW-0378">Hydrolase</keyword>
<dbReference type="InterPro" id="IPR015956">
    <property type="entry name" value="Peniciliin-bd_prot_C_sf"/>
</dbReference>
<comment type="function">
    <text evidence="1">Removes C-terminal D-alanyl residues from sugar-peptide cell wall precursors.</text>
</comment>
<dbReference type="Proteomes" id="UP000244906">
    <property type="component" value="Unassembled WGS sequence"/>
</dbReference>
<dbReference type="InterPro" id="IPR018044">
    <property type="entry name" value="Peptidase_S11"/>
</dbReference>
<evidence type="ECO:0000256" key="13">
    <source>
        <dbReference type="PIRSR" id="PIRSR618044-1"/>
    </source>
</evidence>
<accession>A0A2V1H5R9</accession>
<dbReference type="Pfam" id="PF00768">
    <property type="entry name" value="Peptidase_S11"/>
    <property type="match status" value="1"/>
</dbReference>
<dbReference type="SUPFAM" id="SSF56601">
    <property type="entry name" value="beta-lactamase/transpeptidase-like"/>
    <property type="match status" value="1"/>
</dbReference>
<dbReference type="EMBL" id="QDDL01000001">
    <property type="protein sequence ID" value="PVZ72608.1"/>
    <property type="molecule type" value="Genomic_DNA"/>
</dbReference>
<evidence type="ECO:0000256" key="6">
    <source>
        <dbReference type="ARBA" id="ARBA00022670"/>
    </source>
</evidence>
<evidence type="ECO:0000256" key="14">
    <source>
        <dbReference type="PIRSR" id="PIRSR618044-2"/>
    </source>
</evidence>
<dbReference type="SUPFAM" id="SSF69189">
    <property type="entry name" value="Penicillin-binding protein associated domain"/>
    <property type="match status" value="1"/>
</dbReference>
<feature type="domain" description="Peptidase S11 D-Ala-D-Ala carboxypeptidase A C-terminal" evidence="17">
    <location>
        <begin position="281"/>
        <end position="372"/>
    </location>
</feature>
<proteinExistence type="inferred from homology"/>
<dbReference type="SMART" id="SM00936">
    <property type="entry name" value="PBP5_C"/>
    <property type="match status" value="1"/>
</dbReference>
<evidence type="ECO:0000256" key="3">
    <source>
        <dbReference type="ARBA" id="ARBA00007164"/>
    </source>
</evidence>
<evidence type="ECO:0000313" key="19">
    <source>
        <dbReference type="Proteomes" id="UP000244906"/>
    </source>
</evidence>
<feature type="active site" description="Acyl-ester intermediate" evidence="13">
    <location>
        <position position="69"/>
    </location>
</feature>
<dbReference type="AlphaFoldDB" id="A0A2V1H5R9"/>
<evidence type="ECO:0000256" key="11">
    <source>
        <dbReference type="ARBA" id="ARBA00023316"/>
    </source>
</evidence>
<comment type="caution">
    <text evidence="18">The sequence shown here is derived from an EMBL/GenBank/DDBJ whole genome shotgun (WGS) entry which is preliminary data.</text>
</comment>
<evidence type="ECO:0000256" key="7">
    <source>
        <dbReference type="ARBA" id="ARBA00022729"/>
    </source>
</evidence>
<dbReference type="InterPro" id="IPR012907">
    <property type="entry name" value="Peptidase_S11_C"/>
</dbReference>
<dbReference type="InterPro" id="IPR001967">
    <property type="entry name" value="Peptidase_S11_N"/>
</dbReference>
<dbReference type="GO" id="GO:0008360">
    <property type="term" value="P:regulation of cell shape"/>
    <property type="evidence" value="ECO:0007669"/>
    <property type="project" value="UniProtKB-KW"/>
</dbReference>
<feature type="signal peptide" evidence="16">
    <location>
        <begin position="1"/>
        <end position="31"/>
    </location>
</feature>
<evidence type="ECO:0000256" key="8">
    <source>
        <dbReference type="ARBA" id="ARBA00022801"/>
    </source>
</evidence>
<keyword evidence="5 18" id="KW-0121">Carboxypeptidase</keyword>
<keyword evidence="6" id="KW-0645">Protease</keyword>
<evidence type="ECO:0000256" key="10">
    <source>
        <dbReference type="ARBA" id="ARBA00022984"/>
    </source>
</evidence>
<evidence type="ECO:0000256" key="16">
    <source>
        <dbReference type="SAM" id="SignalP"/>
    </source>
</evidence>
<comment type="catalytic activity">
    <reaction evidence="12">
        <text>Preferential cleavage: (Ac)2-L-Lys-D-Ala-|-D-Ala. Also transpeptidation of peptidyl-alanyl moieties that are N-acyl substituents of D-alanine.</text>
        <dbReference type="EC" id="3.4.16.4"/>
    </reaction>
</comment>
<keyword evidence="19" id="KW-1185">Reference proteome</keyword>
<reference evidence="18 19" key="1">
    <citation type="submission" date="2018-04" db="EMBL/GenBank/DDBJ databases">
        <title>Thalassorhabdus spongiae gen. nov., sp. nov., isolated from a marine sponge in South-West Iceland.</title>
        <authorList>
            <person name="Knobloch S."/>
            <person name="Daussin A."/>
            <person name="Johannsson R."/>
            <person name="Marteinsson V.T."/>
        </authorList>
    </citation>
    <scope>NUCLEOTIDE SEQUENCE [LARGE SCALE GENOMIC DNA]</scope>
    <source>
        <strain evidence="18 19">Hp12</strain>
    </source>
</reference>
<evidence type="ECO:0000256" key="9">
    <source>
        <dbReference type="ARBA" id="ARBA00022960"/>
    </source>
</evidence>
<keyword evidence="10" id="KW-0573">Peptidoglycan synthesis</keyword>
<feature type="chain" id="PRO_5015848028" description="serine-type D-Ala-D-Ala carboxypeptidase" evidence="16">
    <location>
        <begin position="32"/>
        <end position="392"/>
    </location>
</feature>
<dbReference type="Pfam" id="PF07943">
    <property type="entry name" value="PBP5_C"/>
    <property type="match status" value="1"/>
</dbReference>
<feature type="active site" description="Proton acceptor" evidence="13">
    <location>
        <position position="72"/>
    </location>
</feature>
<name>A0A2V1H5R9_9GAMM</name>
<protein>
    <recommendedName>
        <fullName evidence="4">serine-type D-Ala-D-Ala carboxypeptidase</fullName>
        <ecNumber evidence="4">3.4.16.4</ecNumber>
    </recommendedName>
</protein>
<dbReference type="UniPathway" id="UPA00219"/>
<evidence type="ECO:0000256" key="15">
    <source>
        <dbReference type="RuleBase" id="RU004016"/>
    </source>
</evidence>
<dbReference type="InterPro" id="IPR012338">
    <property type="entry name" value="Beta-lactam/transpept-like"/>
</dbReference>
<dbReference type="EC" id="3.4.16.4" evidence="4"/>
<organism evidence="18 19">
    <name type="scientific">Pelagibaculum spongiae</name>
    <dbReference type="NCBI Taxonomy" id="2080658"/>
    <lineage>
        <taxon>Bacteria</taxon>
        <taxon>Pseudomonadati</taxon>
        <taxon>Pseudomonadota</taxon>
        <taxon>Gammaproteobacteria</taxon>
        <taxon>Oceanospirillales</taxon>
        <taxon>Pelagibaculum</taxon>
    </lineage>
</organism>
<evidence type="ECO:0000259" key="17">
    <source>
        <dbReference type="SMART" id="SM00936"/>
    </source>
</evidence>
<comment type="similarity">
    <text evidence="3 15">Belongs to the peptidase S11 family.</text>
</comment>
<keyword evidence="11" id="KW-0961">Cell wall biogenesis/degradation</keyword>
<dbReference type="PRINTS" id="PR00725">
    <property type="entry name" value="DADACBPTASE1"/>
</dbReference>
<evidence type="ECO:0000256" key="12">
    <source>
        <dbReference type="ARBA" id="ARBA00034000"/>
    </source>
</evidence>
<dbReference type="InterPro" id="IPR037167">
    <property type="entry name" value="Peptidase_S11_C_sf"/>
</dbReference>
<dbReference type="OrthoDB" id="9795979at2"/>
<evidence type="ECO:0000313" key="18">
    <source>
        <dbReference type="EMBL" id="PVZ72608.1"/>
    </source>
</evidence>
<dbReference type="GO" id="GO:0009252">
    <property type="term" value="P:peptidoglycan biosynthetic process"/>
    <property type="evidence" value="ECO:0007669"/>
    <property type="project" value="UniProtKB-UniPathway"/>
</dbReference>
<sequence>MSLSRSILRTISTIKRTCAVALLVVSVPATAAFIPAAPELAAKSYVLMDFDSGRVLVNQNGDDQVEPASLTKMMTVYVVDQELAGGRLNKDELVRISKKAWKTEGSRMFVDVNTKVRVGDLLKGVIIQSGNDASVALAEHIAGTEEAFAELMNTYAVKLNMTGSHFMNATGLPAEGHYTTAMDMATLAQAIIRDFPENYSLYSEKWFKWNDIRQPNRNKLLWRDSSVDGLKTGHTEAAGFCLVTSAKKKNMRLISAVMGTKSDNARAQESQKLLTYGFRFFETHKLYQAAQPLHQSRIWKGSQEQLELGLAQDFYITVPRGQKPNLKAEMVIDQPFLEAPAAKGEQFGKVEVKLEGAVIAERPLVALQAVEEGGLFSRLWDSLILLIKRLLI</sequence>
<feature type="binding site" evidence="14">
    <location>
        <position position="231"/>
    </location>
    <ligand>
        <name>substrate</name>
    </ligand>
</feature>
<dbReference type="GO" id="GO:0006508">
    <property type="term" value="P:proteolysis"/>
    <property type="evidence" value="ECO:0007669"/>
    <property type="project" value="UniProtKB-KW"/>
</dbReference>
<keyword evidence="7 16" id="KW-0732">Signal</keyword>
<comment type="pathway">
    <text evidence="2">Cell wall biogenesis; peptidoglycan biosynthesis.</text>
</comment>
<gene>
    <name evidence="18" type="ORF">DC094_03580</name>
</gene>
<evidence type="ECO:0000256" key="5">
    <source>
        <dbReference type="ARBA" id="ARBA00022645"/>
    </source>
</evidence>
<evidence type="ECO:0000256" key="4">
    <source>
        <dbReference type="ARBA" id="ARBA00012448"/>
    </source>
</evidence>
<dbReference type="PANTHER" id="PTHR21581">
    <property type="entry name" value="D-ALANYL-D-ALANINE CARBOXYPEPTIDASE"/>
    <property type="match status" value="1"/>
</dbReference>
<dbReference type="GO" id="GO:0009002">
    <property type="term" value="F:serine-type D-Ala-D-Ala carboxypeptidase activity"/>
    <property type="evidence" value="ECO:0007669"/>
    <property type="project" value="UniProtKB-EC"/>
</dbReference>
<dbReference type="RefSeq" id="WP_116686194.1">
    <property type="nucleotide sequence ID" value="NZ_CAWNYD010000001.1"/>
</dbReference>
<keyword evidence="9" id="KW-0133">Cell shape</keyword>
<dbReference type="Gene3D" id="3.40.710.10">
    <property type="entry name" value="DD-peptidase/beta-lactamase superfamily"/>
    <property type="match status" value="1"/>
</dbReference>
<feature type="active site" evidence="13">
    <location>
        <position position="129"/>
    </location>
</feature>
<evidence type="ECO:0000256" key="1">
    <source>
        <dbReference type="ARBA" id="ARBA00003217"/>
    </source>
</evidence>
<dbReference type="Gene3D" id="2.60.410.10">
    <property type="entry name" value="D-Ala-D-Ala carboxypeptidase, C-terminal domain"/>
    <property type="match status" value="1"/>
</dbReference>
<dbReference type="PANTHER" id="PTHR21581:SF6">
    <property type="entry name" value="TRAFFICKING PROTEIN PARTICLE COMPLEX SUBUNIT 12"/>
    <property type="match status" value="1"/>
</dbReference>